<reference evidence="4" key="2">
    <citation type="submission" date="2015-01" db="EMBL/GenBank/DDBJ databases">
        <title>Evolutionary Origins and Diversification of the Mycorrhizal Mutualists.</title>
        <authorList>
            <consortium name="DOE Joint Genome Institute"/>
            <consortium name="Mycorrhizal Genomics Consortium"/>
            <person name="Kohler A."/>
            <person name="Kuo A."/>
            <person name="Nagy L.G."/>
            <person name="Floudas D."/>
            <person name="Copeland A."/>
            <person name="Barry K.W."/>
            <person name="Cichocki N."/>
            <person name="Veneault-Fourrey C."/>
            <person name="LaButti K."/>
            <person name="Lindquist E.A."/>
            <person name="Lipzen A."/>
            <person name="Lundell T."/>
            <person name="Morin E."/>
            <person name="Murat C."/>
            <person name="Riley R."/>
            <person name="Ohm R."/>
            <person name="Sun H."/>
            <person name="Tunlid A."/>
            <person name="Henrissat B."/>
            <person name="Grigoriev I.V."/>
            <person name="Hibbett D.S."/>
            <person name="Martin F."/>
        </authorList>
    </citation>
    <scope>NUCLEOTIDE SEQUENCE [LARGE SCALE GENOMIC DNA]</scope>
    <source>
        <strain evidence="4">F 1598</strain>
    </source>
</reference>
<keyword evidence="1" id="KW-1133">Transmembrane helix</keyword>
<name>A0A0C3CB21_PILCF</name>
<sequence length="311" mass="35632">MAVDVEAFRQAGWERSSYLCMAALLAYEYFLQLGNEVEYFWLKRWSFGKCLFLWSRYYSLFYNAVNAFFFMQPHPSLEVCLTFFHAQNTCTAVQMITTHVILELRLYAMYGRSKKILLLLFALISCEATAMGVLFGVAKAGVIGTNNPYEGVFICADGDPLNGSHWIMFYWVAVCSIESCLLGLALYKAWEHRHRTQGGGLMRALTRDSVLYFIMIFWIYLANLVLWAKNRITLDELGTSYSLVISVILANRLMISVRSSYYQKETTSVTNLPSIAFNDFPRHTEPHFTTQVTLNEGAGIELDRFDAQHGF</sequence>
<keyword evidence="1" id="KW-0472">Membrane</keyword>
<proteinExistence type="predicted"/>
<feature type="transmembrane region" description="Helical" evidence="1">
    <location>
        <begin position="240"/>
        <end position="257"/>
    </location>
</feature>
<feature type="transmembrane region" description="Helical" evidence="1">
    <location>
        <begin position="116"/>
        <end position="138"/>
    </location>
</feature>
<keyword evidence="1" id="KW-0812">Transmembrane</keyword>
<protein>
    <recommendedName>
        <fullName evidence="2">DUF6533 domain-containing protein</fullName>
    </recommendedName>
</protein>
<dbReference type="OrthoDB" id="3256800at2759"/>
<evidence type="ECO:0000313" key="4">
    <source>
        <dbReference type="Proteomes" id="UP000054166"/>
    </source>
</evidence>
<dbReference type="AlphaFoldDB" id="A0A0C3CB21"/>
<dbReference type="EMBL" id="KN832980">
    <property type="protein sequence ID" value="KIM86912.1"/>
    <property type="molecule type" value="Genomic_DNA"/>
</dbReference>
<feature type="domain" description="DUF6533" evidence="2">
    <location>
        <begin position="18"/>
        <end position="60"/>
    </location>
</feature>
<dbReference type="Pfam" id="PF20151">
    <property type="entry name" value="DUF6533"/>
    <property type="match status" value="1"/>
</dbReference>
<reference evidence="3 4" key="1">
    <citation type="submission" date="2014-04" db="EMBL/GenBank/DDBJ databases">
        <authorList>
            <consortium name="DOE Joint Genome Institute"/>
            <person name="Kuo A."/>
            <person name="Tarkka M."/>
            <person name="Buscot F."/>
            <person name="Kohler A."/>
            <person name="Nagy L.G."/>
            <person name="Floudas D."/>
            <person name="Copeland A."/>
            <person name="Barry K.W."/>
            <person name="Cichocki N."/>
            <person name="Veneault-Fourrey C."/>
            <person name="LaButti K."/>
            <person name="Lindquist E.A."/>
            <person name="Lipzen A."/>
            <person name="Lundell T."/>
            <person name="Morin E."/>
            <person name="Murat C."/>
            <person name="Sun H."/>
            <person name="Tunlid A."/>
            <person name="Henrissat B."/>
            <person name="Grigoriev I.V."/>
            <person name="Hibbett D.S."/>
            <person name="Martin F."/>
            <person name="Nordberg H.P."/>
            <person name="Cantor M.N."/>
            <person name="Hua S.X."/>
        </authorList>
    </citation>
    <scope>NUCLEOTIDE SEQUENCE [LARGE SCALE GENOMIC DNA]</scope>
    <source>
        <strain evidence="3 4">F 1598</strain>
    </source>
</reference>
<keyword evidence="4" id="KW-1185">Reference proteome</keyword>
<feature type="transmembrane region" description="Helical" evidence="1">
    <location>
        <begin position="210"/>
        <end position="228"/>
    </location>
</feature>
<accession>A0A0C3CB21</accession>
<evidence type="ECO:0000259" key="2">
    <source>
        <dbReference type="Pfam" id="PF20151"/>
    </source>
</evidence>
<dbReference type="InParanoid" id="A0A0C3CB21"/>
<organism evidence="3 4">
    <name type="scientific">Piloderma croceum (strain F 1598)</name>
    <dbReference type="NCBI Taxonomy" id="765440"/>
    <lineage>
        <taxon>Eukaryota</taxon>
        <taxon>Fungi</taxon>
        <taxon>Dikarya</taxon>
        <taxon>Basidiomycota</taxon>
        <taxon>Agaricomycotina</taxon>
        <taxon>Agaricomycetes</taxon>
        <taxon>Agaricomycetidae</taxon>
        <taxon>Atheliales</taxon>
        <taxon>Atheliaceae</taxon>
        <taxon>Piloderma</taxon>
    </lineage>
</organism>
<feature type="transmembrane region" description="Helical" evidence="1">
    <location>
        <begin position="168"/>
        <end position="190"/>
    </location>
</feature>
<evidence type="ECO:0000256" key="1">
    <source>
        <dbReference type="SAM" id="Phobius"/>
    </source>
</evidence>
<dbReference type="InterPro" id="IPR045340">
    <property type="entry name" value="DUF6533"/>
</dbReference>
<dbReference type="HOGENOM" id="CLU_035509_15_0_1"/>
<evidence type="ECO:0000313" key="3">
    <source>
        <dbReference type="EMBL" id="KIM86912.1"/>
    </source>
</evidence>
<gene>
    <name evidence="3" type="ORF">PILCRDRAFT_815363</name>
</gene>
<dbReference type="Proteomes" id="UP000054166">
    <property type="component" value="Unassembled WGS sequence"/>
</dbReference>